<keyword evidence="3" id="KW-1185">Reference proteome</keyword>
<dbReference type="Gene3D" id="3.40.960.10">
    <property type="entry name" value="VSR Endonuclease"/>
    <property type="match status" value="1"/>
</dbReference>
<dbReference type="InterPro" id="IPR025487">
    <property type="entry name" value="DUF4379"/>
</dbReference>
<dbReference type="Proteomes" id="UP000270697">
    <property type="component" value="Unassembled WGS sequence"/>
</dbReference>
<protein>
    <submittedName>
        <fullName evidence="2">Zinc ribbon protein</fullName>
    </submittedName>
</protein>
<feature type="domain" description="Treble clef zinc finger" evidence="1">
    <location>
        <begin position="394"/>
        <end position="449"/>
    </location>
</feature>
<comment type="caution">
    <text evidence="2">The sequence shown here is derived from an EMBL/GenBank/DDBJ whole genome shotgun (WGS) entry which is preliminary data.</text>
</comment>
<dbReference type="PANTHER" id="PTHR37317:SF1">
    <property type="entry name" value="ZINC-RIBBON DOMAIN-CONTAINING PROTEIN-RELATED"/>
    <property type="match status" value="1"/>
</dbReference>
<accession>A0ABX9TC22</accession>
<proteinExistence type="predicted"/>
<gene>
    <name evidence="2" type="ORF">ATL45_2895</name>
</gene>
<dbReference type="PANTHER" id="PTHR37317">
    <property type="entry name" value="BLR8090 PROTEIN"/>
    <property type="match status" value="1"/>
</dbReference>
<evidence type="ECO:0000259" key="1">
    <source>
        <dbReference type="Pfam" id="PF14311"/>
    </source>
</evidence>
<reference evidence="2 3" key="1">
    <citation type="submission" date="2018-10" db="EMBL/GenBank/DDBJ databases">
        <title>Sequencing the genomes of 1000 actinobacteria strains.</title>
        <authorList>
            <person name="Klenk H.-P."/>
        </authorList>
    </citation>
    <scope>NUCLEOTIDE SEQUENCE [LARGE SCALE GENOMIC DNA]</scope>
    <source>
        <strain evidence="2 3">DSM 45119</strain>
    </source>
</reference>
<feature type="domain" description="Treble clef zinc finger" evidence="1">
    <location>
        <begin position="182"/>
        <end position="235"/>
    </location>
</feature>
<evidence type="ECO:0000313" key="2">
    <source>
        <dbReference type="EMBL" id="RKT84577.1"/>
    </source>
</evidence>
<organism evidence="2 3">
    <name type="scientific">Saccharopolyspora antimicrobica</name>
    <dbReference type="NCBI Taxonomy" id="455193"/>
    <lineage>
        <taxon>Bacteria</taxon>
        <taxon>Bacillati</taxon>
        <taxon>Actinomycetota</taxon>
        <taxon>Actinomycetes</taxon>
        <taxon>Pseudonocardiales</taxon>
        <taxon>Pseudonocardiaceae</taxon>
        <taxon>Saccharopolyspora</taxon>
    </lineage>
</organism>
<name>A0ABX9TC22_9PSEU</name>
<sequence>MAKSASQECSTPGCTNPAAFRATKNPAWCLRCIDEILRRGGLAPANEAFPGPKKWWLTTCLNCEVQAHYRLVYVLDKNRIGEKTCRACYWTDGQSSHPGEPSSSPDPALLRKISEYRFEFVSGVRGSTFVFVVKCTDCGKISVERTGNISWGCTCSRNTRPSHPGSSRSERIVLFESELSALQWWDHERNDEATFRTVTTRATRKCFWKCPECGLRFAAQVYEMASRPSCPDCKAKRSREWHEEYETWKITPVADVPELLAAWADDDDPQTVMVAEGFPLRRFRCPQGHHPRISPLTFLHGGCPHCRGAETAATGKQWLANTLPEIASQWHPTRNGKLTPHDVVWNSKRTVWWKTDCCGYEWQESVRDRDKYQRLRCPVCRTILGSLAWRDPGLAAEWSPTNPVSPWKVRPHEATNFVPEWVCSTDPAHVWTMALSSRSNGSECPECRQHGKSRVELDHHAVASEIFGAARSGVLLRDDAFTSRKSWTADICVDLGGLTLVIEYDGAYWHASEAKMLVDESKSRDLLAAGCAVVRLREDALPRLAIDDPRYEELRVYSTAPRPHAVMAEIKEWANGINSLARDDA</sequence>
<evidence type="ECO:0000313" key="3">
    <source>
        <dbReference type="Proteomes" id="UP000270697"/>
    </source>
</evidence>
<dbReference type="EMBL" id="RBXX01000002">
    <property type="protein sequence ID" value="RKT84577.1"/>
    <property type="molecule type" value="Genomic_DNA"/>
</dbReference>
<feature type="domain" description="Treble clef zinc finger" evidence="1">
    <location>
        <begin position="326"/>
        <end position="381"/>
    </location>
</feature>
<dbReference type="Pfam" id="PF14311">
    <property type="entry name" value="DUF4379"/>
    <property type="match status" value="3"/>
</dbReference>